<dbReference type="GO" id="GO:0009279">
    <property type="term" value="C:cell outer membrane"/>
    <property type="evidence" value="ECO:0007669"/>
    <property type="project" value="UniProtKB-SubCell"/>
</dbReference>
<evidence type="ECO:0000256" key="2">
    <source>
        <dbReference type="ARBA" id="ARBA00007613"/>
    </source>
</evidence>
<keyword evidence="7 8" id="KW-0449">Lipoprotein</keyword>
<dbReference type="PANTHER" id="PTHR30203:SF32">
    <property type="entry name" value="CATION EFFLUX SYSTEM PROTEIN CUSC"/>
    <property type="match status" value="1"/>
</dbReference>
<keyword evidence="8" id="KW-0472">Membrane</keyword>
<dbReference type="AlphaFoldDB" id="A0AAW7DVE9"/>
<dbReference type="Pfam" id="PF02321">
    <property type="entry name" value="OEP"/>
    <property type="match status" value="2"/>
</dbReference>
<evidence type="ECO:0000256" key="8">
    <source>
        <dbReference type="RuleBase" id="RU362097"/>
    </source>
</evidence>
<dbReference type="SUPFAM" id="SSF56954">
    <property type="entry name" value="Outer membrane efflux proteins (OEP)"/>
    <property type="match status" value="1"/>
</dbReference>
<comment type="subcellular location">
    <subcellularLocation>
        <location evidence="1 8">Cell outer membrane</location>
        <topology evidence="1 8">Lipid-anchor</topology>
    </subcellularLocation>
</comment>
<feature type="chain" id="PRO_5043093102" evidence="8">
    <location>
        <begin position="21"/>
        <end position="472"/>
    </location>
</feature>
<protein>
    <submittedName>
        <fullName evidence="9">Efflux transporter outer membrane subunit</fullName>
    </submittedName>
</protein>
<dbReference type="PANTHER" id="PTHR30203">
    <property type="entry name" value="OUTER MEMBRANE CATION EFFLUX PROTEIN"/>
    <property type="match status" value="1"/>
</dbReference>
<evidence type="ECO:0000256" key="1">
    <source>
        <dbReference type="ARBA" id="ARBA00004459"/>
    </source>
</evidence>
<keyword evidence="3 8" id="KW-1134">Transmembrane beta strand</keyword>
<evidence type="ECO:0000256" key="5">
    <source>
        <dbReference type="ARBA" id="ARBA00023139"/>
    </source>
</evidence>
<evidence type="ECO:0000313" key="9">
    <source>
        <dbReference type="EMBL" id="MDM1696653.1"/>
    </source>
</evidence>
<name>A0AAW7DVE9_9GAMM</name>
<dbReference type="EMBL" id="JACANB010000004">
    <property type="protein sequence ID" value="MDM1696653.1"/>
    <property type="molecule type" value="Genomic_DNA"/>
</dbReference>
<feature type="signal peptide" evidence="8">
    <location>
        <begin position="1"/>
        <end position="20"/>
    </location>
</feature>
<comment type="caution">
    <text evidence="9">The sequence shown here is derived from an EMBL/GenBank/DDBJ whole genome shotgun (WGS) entry which is preliminary data.</text>
</comment>
<dbReference type="Proteomes" id="UP001173465">
    <property type="component" value="Unassembled WGS sequence"/>
</dbReference>
<dbReference type="PROSITE" id="PS51257">
    <property type="entry name" value="PROKAR_LIPOPROTEIN"/>
    <property type="match status" value="1"/>
</dbReference>
<gene>
    <name evidence="9" type="ORF">HX099_08280</name>
</gene>
<keyword evidence="4 8" id="KW-0812">Transmembrane</keyword>
<dbReference type="NCBIfam" id="TIGR01845">
    <property type="entry name" value="outer_NodT"/>
    <property type="match status" value="1"/>
</dbReference>
<keyword evidence="8" id="KW-0732">Signal</keyword>
<evidence type="ECO:0000313" key="10">
    <source>
        <dbReference type="Proteomes" id="UP001173465"/>
    </source>
</evidence>
<dbReference type="Gene3D" id="1.20.1600.10">
    <property type="entry name" value="Outer membrane efflux proteins (OEP)"/>
    <property type="match status" value="1"/>
</dbReference>
<dbReference type="GO" id="GO:0015562">
    <property type="term" value="F:efflux transmembrane transporter activity"/>
    <property type="evidence" value="ECO:0007669"/>
    <property type="project" value="InterPro"/>
</dbReference>
<reference evidence="9" key="2">
    <citation type="journal article" date="2022" name="Sci. Total Environ.">
        <title>Prevalence, transmission, and molecular epidemiology of tet(X)-positive bacteria among humans, animals, and environmental niches in China: An epidemiological, and genomic-based study.</title>
        <authorList>
            <person name="Dong N."/>
            <person name="Zeng Y."/>
            <person name="Cai C."/>
            <person name="Sun C."/>
            <person name="Lu J."/>
            <person name="Liu C."/>
            <person name="Zhou H."/>
            <person name="Sun Q."/>
            <person name="Shu L."/>
            <person name="Wang H."/>
            <person name="Wang Y."/>
            <person name="Wang S."/>
            <person name="Wu C."/>
            <person name="Chan E.W."/>
            <person name="Chen G."/>
            <person name="Shen Z."/>
            <person name="Chen S."/>
            <person name="Zhang R."/>
        </authorList>
    </citation>
    <scope>NUCLEOTIDE SEQUENCE</scope>
    <source>
        <strain evidence="9">DF46-2-2</strain>
    </source>
</reference>
<evidence type="ECO:0000256" key="7">
    <source>
        <dbReference type="ARBA" id="ARBA00023288"/>
    </source>
</evidence>
<organism evidence="9 10">
    <name type="scientific">Thiopseudomonas alkaliphila</name>
    <dbReference type="NCBI Taxonomy" id="1697053"/>
    <lineage>
        <taxon>Bacteria</taxon>
        <taxon>Pseudomonadati</taxon>
        <taxon>Pseudomonadota</taxon>
        <taxon>Gammaproteobacteria</taxon>
        <taxon>Pseudomonadales</taxon>
        <taxon>Pseudomonadaceae</taxon>
        <taxon>Thiopseudomonas</taxon>
    </lineage>
</organism>
<evidence type="ECO:0000256" key="4">
    <source>
        <dbReference type="ARBA" id="ARBA00022692"/>
    </source>
</evidence>
<evidence type="ECO:0000256" key="6">
    <source>
        <dbReference type="ARBA" id="ARBA00023237"/>
    </source>
</evidence>
<accession>A0AAW7DVE9</accession>
<dbReference type="InterPro" id="IPR003423">
    <property type="entry name" value="OMP_efflux"/>
</dbReference>
<dbReference type="Gene3D" id="2.20.200.10">
    <property type="entry name" value="Outer membrane efflux proteins (OEP)"/>
    <property type="match status" value="1"/>
</dbReference>
<proteinExistence type="inferred from homology"/>
<keyword evidence="5 8" id="KW-0564">Palmitate</keyword>
<evidence type="ECO:0000256" key="3">
    <source>
        <dbReference type="ARBA" id="ARBA00022452"/>
    </source>
</evidence>
<dbReference type="InterPro" id="IPR010131">
    <property type="entry name" value="MdtP/NodT-like"/>
</dbReference>
<dbReference type="RefSeq" id="WP_286593943.1">
    <property type="nucleotide sequence ID" value="NZ_JACANB010000004.1"/>
</dbReference>
<comment type="similarity">
    <text evidence="2 8">Belongs to the outer membrane factor (OMF) (TC 1.B.17) family.</text>
</comment>
<sequence length="472" mass="51988">MKYSVLALSVATLISGCSLAPSYQRPATPVAEHWETQRSERQLALPAWQDYFNDAELKQLIHTALENNRDLRVAALNVEAFQALYRIQRSELFPNLGVDASGSRQRLPGSLSPTGQSTINSQYGVTVGLSAWELDFFGRIRSLQDQALQQYFATEQAKRSAELSLIAGVANAWFNLLANQQLTELAQHTLDTYQDSLRITERSYEAGIATALELNQSKSAVNTAKVAIAQAQLQLKKSQHALQQLVGVQAPLNLQTKRTLAQIQLPEVEAGLPAELLRNRPDILQAEHALQAANANIGAARAAFFPSISLTANAGTLSPDLSGLFDGGSGSWLFQPRINLPIFTAGRLKANLNYSEIQKDINVAQYEQAIQAAFREVADGLTSRTSLKQQLTAQQQLVSANQEYFRLADLRYREGIDNQLTLLDAQRQLFSSQQQHIQTQLQQLTSEVELYKALGGDMQAKPATVTTSQTNP</sequence>
<keyword evidence="6" id="KW-0998">Cell outer membrane</keyword>
<reference evidence="9" key="1">
    <citation type="submission" date="2020-06" db="EMBL/GenBank/DDBJ databases">
        <authorList>
            <person name="Dong N."/>
        </authorList>
    </citation>
    <scope>NUCLEOTIDE SEQUENCE</scope>
    <source>
        <strain evidence="9">DF46-2-2</strain>
    </source>
</reference>